<feature type="signal peptide" evidence="1">
    <location>
        <begin position="1"/>
        <end position="21"/>
    </location>
</feature>
<dbReference type="InterPro" id="IPR032710">
    <property type="entry name" value="NTF2-like_dom_sf"/>
</dbReference>
<name>W0F462_9BACT</name>
<evidence type="ECO:0000313" key="3">
    <source>
        <dbReference type="Proteomes" id="UP000003586"/>
    </source>
</evidence>
<sequence>MKKIIIAGFALLLYASGKAQVSDTTSLFKTMKHLDSLLFETGFNKCQVSVYDNIVSDDLEFYHDVGGITSGKAAFKASIQNNICNNSDQPKRRLVKGSMQVYPLYKNQQLYGAIQEGRHVFFILSNGQYKKSGTAKFTELWLLENNRWKLKRVLSFDHKAAQ</sequence>
<dbReference type="RefSeq" id="WP_008586872.1">
    <property type="nucleotide sequence ID" value="NZ_CP007035.1"/>
</dbReference>
<dbReference type="SUPFAM" id="SSF54427">
    <property type="entry name" value="NTF2-like"/>
    <property type="match status" value="1"/>
</dbReference>
<dbReference type="OrthoDB" id="1357763at2"/>
<evidence type="ECO:0000256" key="1">
    <source>
        <dbReference type="SAM" id="SignalP"/>
    </source>
</evidence>
<evidence type="ECO:0000313" key="2">
    <source>
        <dbReference type="EMBL" id="AHF16141.1"/>
    </source>
</evidence>
<keyword evidence="1" id="KW-0732">Signal</keyword>
<proteinExistence type="predicted"/>
<dbReference type="EMBL" id="CP007035">
    <property type="protein sequence ID" value="AHF16141.1"/>
    <property type="molecule type" value="Genomic_DNA"/>
</dbReference>
<dbReference type="Proteomes" id="UP000003586">
    <property type="component" value="Chromosome"/>
</dbReference>
<accession>W0F462</accession>
<feature type="chain" id="PRO_5004788321" evidence="1">
    <location>
        <begin position="22"/>
        <end position="162"/>
    </location>
</feature>
<organism evidence="2 3">
    <name type="scientific">Niabella soli DSM 19437</name>
    <dbReference type="NCBI Taxonomy" id="929713"/>
    <lineage>
        <taxon>Bacteria</taxon>
        <taxon>Pseudomonadati</taxon>
        <taxon>Bacteroidota</taxon>
        <taxon>Chitinophagia</taxon>
        <taxon>Chitinophagales</taxon>
        <taxon>Chitinophagaceae</taxon>
        <taxon>Niabella</taxon>
    </lineage>
</organism>
<dbReference type="STRING" id="929713.NIASO_15270"/>
<dbReference type="KEGG" id="nso:NIASO_15270"/>
<protein>
    <submittedName>
        <fullName evidence="2">Uncharacterized protein</fullName>
    </submittedName>
</protein>
<dbReference type="AlphaFoldDB" id="W0F462"/>
<reference evidence="2 3" key="1">
    <citation type="submission" date="2013-12" db="EMBL/GenBank/DDBJ databases">
        <authorList>
            <consortium name="DOE Joint Genome Institute"/>
            <person name="Eisen J."/>
            <person name="Huntemann M."/>
            <person name="Han J."/>
            <person name="Chen A."/>
            <person name="Kyrpides N."/>
            <person name="Mavromatis K."/>
            <person name="Markowitz V."/>
            <person name="Palaniappan K."/>
            <person name="Ivanova N."/>
            <person name="Schaumberg A."/>
            <person name="Pati A."/>
            <person name="Liolios K."/>
            <person name="Nordberg H.P."/>
            <person name="Cantor M.N."/>
            <person name="Hua S.X."/>
            <person name="Woyke T."/>
        </authorList>
    </citation>
    <scope>NUCLEOTIDE SEQUENCE [LARGE SCALE GENOMIC DNA]</scope>
    <source>
        <strain evidence="3">DSM 19437</strain>
    </source>
</reference>
<dbReference type="eggNOG" id="COG1680">
    <property type="taxonomic scope" value="Bacteria"/>
</dbReference>
<dbReference type="HOGENOM" id="CLU_111151_1_0_10"/>
<gene>
    <name evidence="2" type="ORF">NIASO_15270</name>
</gene>
<keyword evidence="3" id="KW-1185">Reference proteome</keyword>